<proteinExistence type="predicted"/>
<sequence length="217" mass="24298">MFHRPVQAPDRHFSRSTLYVKIDWSKLSSVVYAFMDRITDWYIGPGSNLASDWHNAFSVMAIDCLLIDMLAQFEKGAAESSASMYVDFVKRKLPEFAPNLPAPIRRPTRPDLVTGADVLYSGFRCGIVHEAHIPPYAAINPEPGIVRYVAAGHAVYADGTDCSSVFVDPIRLFRKLEGVYESYIAQLLDPDPSNENLRLMFKRKFTSNYGIDVSGAV</sequence>
<evidence type="ECO:0000313" key="2">
    <source>
        <dbReference type="Proteomes" id="UP000317835"/>
    </source>
</evidence>
<dbReference type="OrthoDB" id="8367156at2"/>
<protein>
    <submittedName>
        <fullName evidence="1">Uncharacterized protein</fullName>
    </submittedName>
</protein>
<dbReference type="AlphaFoldDB" id="A0A518H9K7"/>
<gene>
    <name evidence="1" type="ORF">ElP_54690</name>
</gene>
<dbReference type="EMBL" id="CP036426">
    <property type="protein sequence ID" value="QDV37529.1"/>
    <property type="molecule type" value="Genomic_DNA"/>
</dbReference>
<reference evidence="1 2" key="1">
    <citation type="submission" date="2019-02" db="EMBL/GenBank/DDBJ databases">
        <title>Deep-cultivation of Planctomycetes and their phenomic and genomic characterization uncovers novel biology.</title>
        <authorList>
            <person name="Wiegand S."/>
            <person name="Jogler M."/>
            <person name="Boedeker C."/>
            <person name="Pinto D."/>
            <person name="Vollmers J."/>
            <person name="Rivas-Marin E."/>
            <person name="Kohn T."/>
            <person name="Peeters S.H."/>
            <person name="Heuer A."/>
            <person name="Rast P."/>
            <person name="Oberbeckmann S."/>
            <person name="Bunk B."/>
            <person name="Jeske O."/>
            <person name="Meyerdierks A."/>
            <person name="Storesund J.E."/>
            <person name="Kallscheuer N."/>
            <person name="Luecker S."/>
            <person name="Lage O.M."/>
            <person name="Pohl T."/>
            <person name="Merkel B.J."/>
            <person name="Hornburger P."/>
            <person name="Mueller R.-W."/>
            <person name="Bruemmer F."/>
            <person name="Labrenz M."/>
            <person name="Spormann A.M."/>
            <person name="Op den Camp H."/>
            <person name="Overmann J."/>
            <person name="Amann R."/>
            <person name="Jetten M.S.M."/>
            <person name="Mascher T."/>
            <person name="Medema M.H."/>
            <person name="Devos D.P."/>
            <person name="Kaster A.-K."/>
            <person name="Ovreas L."/>
            <person name="Rohde M."/>
            <person name="Galperin M.Y."/>
            <person name="Jogler C."/>
        </authorList>
    </citation>
    <scope>NUCLEOTIDE SEQUENCE [LARGE SCALE GENOMIC DNA]</scope>
    <source>
        <strain evidence="1 2">ElP</strain>
    </source>
</reference>
<dbReference type="Proteomes" id="UP000317835">
    <property type="component" value="Chromosome"/>
</dbReference>
<evidence type="ECO:0000313" key="1">
    <source>
        <dbReference type="EMBL" id="QDV37529.1"/>
    </source>
</evidence>
<dbReference type="KEGG" id="tpla:ElP_54690"/>
<accession>A0A518H9K7</accession>
<organism evidence="1 2">
    <name type="scientific">Tautonia plasticadhaerens</name>
    <dbReference type="NCBI Taxonomy" id="2527974"/>
    <lineage>
        <taxon>Bacteria</taxon>
        <taxon>Pseudomonadati</taxon>
        <taxon>Planctomycetota</taxon>
        <taxon>Planctomycetia</taxon>
        <taxon>Isosphaerales</taxon>
        <taxon>Isosphaeraceae</taxon>
        <taxon>Tautonia</taxon>
    </lineage>
</organism>
<keyword evidence="2" id="KW-1185">Reference proteome</keyword>
<dbReference type="RefSeq" id="WP_145275446.1">
    <property type="nucleotide sequence ID" value="NZ_CP036426.1"/>
</dbReference>
<name>A0A518H9K7_9BACT</name>